<protein>
    <submittedName>
        <fullName evidence="1">Uncharacterized protein</fullName>
    </submittedName>
</protein>
<reference evidence="1" key="1">
    <citation type="submission" date="2020-06" db="EMBL/GenBank/DDBJ databases">
        <title>Draft genome of Bugula neritina, a colonial animal packing powerful symbionts and potential medicines.</title>
        <authorList>
            <person name="Rayko M."/>
        </authorList>
    </citation>
    <scope>NUCLEOTIDE SEQUENCE [LARGE SCALE GENOMIC DNA]</scope>
    <source>
        <strain evidence="1">Kwan_BN1</strain>
    </source>
</reference>
<name>A0A7J7IYW2_BUGNE</name>
<organism evidence="1 2">
    <name type="scientific">Bugula neritina</name>
    <name type="common">Brown bryozoan</name>
    <name type="synonym">Sertularia neritina</name>
    <dbReference type="NCBI Taxonomy" id="10212"/>
    <lineage>
        <taxon>Eukaryota</taxon>
        <taxon>Metazoa</taxon>
        <taxon>Spiralia</taxon>
        <taxon>Lophotrochozoa</taxon>
        <taxon>Bryozoa</taxon>
        <taxon>Gymnolaemata</taxon>
        <taxon>Cheilostomatida</taxon>
        <taxon>Flustrina</taxon>
        <taxon>Buguloidea</taxon>
        <taxon>Bugulidae</taxon>
        <taxon>Bugula</taxon>
    </lineage>
</organism>
<dbReference type="AlphaFoldDB" id="A0A7J7IYW2"/>
<dbReference type="EMBL" id="VXIV02003311">
    <property type="protein sequence ID" value="KAF6018408.1"/>
    <property type="molecule type" value="Genomic_DNA"/>
</dbReference>
<evidence type="ECO:0000313" key="2">
    <source>
        <dbReference type="Proteomes" id="UP000593567"/>
    </source>
</evidence>
<gene>
    <name evidence="1" type="ORF">EB796_023264</name>
</gene>
<accession>A0A7J7IYW2</accession>
<keyword evidence="2" id="KW-1185">Reference proteome</keyword>
<proteinExistence type="predicted"/>
<comment type="caution">
    <text evidence="1">The sequence shown here is derived from an EMBL/GenBank/DDBJ whole genome shotgun (WGS) entry which is preliminary data.</text>
</comment>
<dbReference type="Proteomes" id="UP000593567">
    <property type="component" value="Unassembled WGS sequence"/>
</dbReference>
<sequence>MFTNSDSCVSIKIQRPRLYFIIDGIKLADLINRNYLILQMITSVKKLVRLAIRRKTQKKPRHSCGNE</sequence>
<evidence type="ECO:0000313" key="1">
    <source>
        <dbReference type="EMBL" id="KAF6018408.1"/>
    </source>
</evidence>